<protein>
    <recommendedName>
        <fullName evidence="2">DNA ligase (ATP)</fullName>
        <ecNumber evidence="2">6.5.1.1</ecNumber>
    </recommendedName>
    <alternativeName>
        <fullName evidence="19">NHEJ DNA polymerase</fullName>
    </alternativeName>
</protein>
<evidence type="ECO:0000256" key="7">
    <source>
        <dbReference type="ARBA" id="ARBA00022723"/>
    </source>
</evidence>
<dbReference type="CDD" id="cd07906">
    <property type="entry name" value="Adenylation_DNA_ligase_LigD_LigC"/>
    <property type="match status" value="1"/>
</dbReference>
<keyword evidence="8" id="KW-0547">Nucleotide-binding</keyword>
<evidence type="ECO:0000256" key="22">
    <source>
        <dbReference type="ARBA" id="ARBA00049990"/>
    </source>
</evidence>
<evidence type="ECO:0000256" key="16">
    <source>
        <dbReference type="ARBA" id="ARBA00023204"/>
    </source>
</evidence>
<name>A0ABP5U467_9ACTN</name>
<comment type="similarity">
    <text evidence="22">In the N-terminal section; belongs to the LigD polymerase family.</text>
</comment>
<evidence type="ECO:0000259" key="24">
    <source>
        <dbReference type="Pfam" id="PF01068"/>
    </source>
</evidence>
<evidence type="ECO:0000256" key="1">
    <source>
        <dbReference type="ARBA" id="ARBA00001936"/>
    </source>
</evidence>
<evidence type="ECO:0000256" key="17">
    <source>
        <dbReference type="ARBA" id="ARBA00023211"/>
    </source>
</evidence>
<dbReference type="Gene3D" id="3.30.1490.70">
    <property type="match status" value="1"/>
</dbReference>
<dbReference type="InterPro" id="IPR033649">
    <property type="entry name" value="MtLigD_Pol-like"/>
</dbReference>
<comment type="catalytic activity">
    <reaction evidence="20">
        <text>ATP + (deoxyribonucleotide)n-3'-hydroxyl + 5'-phospho-(deoxyribonucleotide)m = (deoxyribonucleotide)n+m + AMP + diphosphate.</text>
        <dbReference type="EC" id="6.5.1.1"/>
    </reaction>
</comment>
<dbReference type="Proteomes" id="UP001501170">
    <property type="component" value="Unassembled WGS sequence"/>
</dbReference>
<keyword evidence="28" id="KW-1185">Reference proteome</keyword>
<dbReference type="InterPro" id="IPR016059">
    <property type="entry name" value="DNA_ligase_ATP-dep_CS"/>
</dbReference>
<dbReference type="InterPro" id="IPR052171">
    <property type="entry name" value="NHEJ_LigD"/>
</dbReference>
<evidence type="ECO:0000256" key="20">
    <source>
        <dbReference type="ARBA" id="ARBA00034003"/>
    </source>
</evidence>
<dbReference type="NCBIfam" id="TIGR02778">
    <property type="entry name" value="ligD_pol"/>
    <property type="match status" value="1"/>
</dbReference>
<keyword evidence="5" id="KW-0548">Nucleotidyltransferase</keyword>
<dbReference type="Pfam" id="PF21686">
    <property type="entry name" value="LigD_Prim-Pol"/>
    <property type="match status" value="1"/>
</dbReference>
<comment type="caution">
    <text evidence="27">The sequence shown here is derived from an EMBL/GenBank/DDBJ whole genome shotgun (WGS) entry which is preliminary data.</text>
</comment>
<feature type="region of interest" description="Disordered" evidence="23">
    <location>
        <begin position="287"/>
        <end position="342"/>
    </location>
</feature>
<dbReference type="PANTHER" id="PTHR42705">
    <property type="entry name" value="BIFUNCTIONAL NON-HOMOLOGOUS END JOINING PROTEIN LIGD"/>
    <property type="match status" value="1"/>
</dbReference>
<dbReference type="Gene3D" id="3.90.920.10">
    <property type="entry name" value="DNA primase, PRIM domain"/>
    <property type="match status" value="1"/>
</dbReference>
<evidence type="ECO:0000256" key="15">
    <source>
        <dbReference type="ARBA" id="ARBA00023172"/>
    </source>
</evidence>
<keyword evidence="3" id="KW-0436">Ligase</keyword>
<evidence type="ECO:0000256" key="5">
    <source>
        <dbReference type="ARBA" id="ARBA00022695"/>
    </source>
</evidence>
<dbReference type="Gene3D" id="3.30.470.30">
    <property type="entry name" value="DNA ligase/mRNA capping enzyme"/>
    <property type="match status" value="1"/>
</dbReference>
<reference evidence="28" key="1">
    <citation type="journal article" date="2019" name="Int. J. Syst. Evol. Microbiol.">
        <title>The Global Catalogue of Microorganisms (GCM) 10K type strain sequencing project: providing services to taxonomists for standard genome sequencing and annotation.</title>
        <authorList>
            <consortium name="The Broad Institute Genomics Platform"/>
            <consortium name="The Broad Institute Genome Sequencing Center for Infectious Disease"/>
            <person name="Wu L."/>
            <person name="Ma J."/>
        </authorList>
    </citation>
    <scope>NUCLEOTIDE SEQUENCE [LARGE SCALE GENOMIC DNA]</scope>
    <source>
        <strain evidence="28">JCM 16227</strain>
    </source>
</reference>
<dbReference type="RefSeq" id="WP_045538087.1">
    <property type="nucleotide sequence ID" value="NZ_BAAARB010000002.1"/>
</dbReference>
<dbReference type="InterPro" id="IPR012309">
    <property type="entry name" value="DNA_ligase_ATP-dep_C"/>
</dbReference>
<keyword evidence="6" id="KW-0540">Nuclease</keyword>
<keyword evidence="10" id="KW-0378">Hydrolase</keyword>
<keyword evidence="12" id="KW-0067">ATP-binding</keyword>
<evidence type="ECO:0000256" key="9">
    <source>
        <dbReference type="ARBA" id="ARBA00022763"/>
    </source>
</evidence>
<keyword evidence="17" id="KW-0464">Manganese</keyword>
<dbReference type="EC" id="6.5.1.1" evidence="2"/>
<evidence type="ECO:0000313" key="27">
    <source>
        <dbReference type="EMBL" id="GAA2368995.1"/>
    </source>
</evidence>
<evidence type="ECO:0000259" key="26">
    <source>
        <dbReference type="Pfam" id="PF21686"/>
    </source>
</evidence>
<evidence type="ECO:0000256" key="4">
    <source>
        <dbReference type="ARBA" id="ARBA00022679"/>
    </source>
</evidence>
<keyword evidence="14" id="KW-0238">DNA-binding</keyword>
<feature type="domain" description="DNA ligase ATP-dependent C-terminal" evidence="25">
    <location>
        <begin position="555"/>
        <end position="649"/>
    </location>
</feature>
<comment type="similarity">
    <text evidence="21">In the C-terminal section; belongs to the ATP-dependent DNA ligase family.</text>
</comment>
<evidence type="ECO:0000256" key="6">
    <source>
        <dbReference type="ARBA" id="ARBA00022722"/>
    </source>
</evidence>
<dbReference type="CDD" id="cd07971">
    <property type="entry name" value="OBF_DNA_ligase_LigD"/>
    <property type="match status" value="1"/>
</dbReference>
<dbReference type="Gene3D" id="2.40.50.140">
    <property type="entry name" value="Nucleic acid-binding proteins"/>
    <property type="match status" value="1"/>
</dbReference>
<feature type="domain" description="ATP-dependent DNA ligase family profile" evidence="24">
    <location>
        <begin position="359"/>
        <end position="536"/>
    </location>
</feature>
<keyword evidence="4" id="KW-0808">Transferase</keyword>
<dbReference type="PANTHER" id="PTHR42705:SF2">
    <property type="entry name" value="BIFUNCTIONAL NON-HOMOLOGOUS END JOINING PROTEIN LIGD"/>
    <property type="match status" value="1"/>
</dbReference>
<dbReference type="InterPro" id="IPR014146">
    <property type="entry name" value="LigD_ligase_dom"/>
</dbReference>
<evidence type="ECO:0000256" key="19">
    <source>
        <dbReference type="ARBA" id="ARBA00029943"/>
    </source>
</evidence>
<dbReference type="CDD" id="cd04863">
    <property type="entry name" value="MtLigD_Pol_like"/>
    <property type="match status" value="1"/>
</dbReference>
<dbReference type="Pfam" id="PF04679">
    <property type="entry name" value="DNA_ligase_A_C"/>
    <property type="match status" value="1"/>
</dbReference>
<evidence type="ECO:0000259" key="25">
    <source>
        <dbReference type="Pfam" id="PF04679"/>
    </source>
</evidence>
<keyword evidence="13" id="KW-0239">DNA-directed DNA polymerase</keyword>
<keyword evidence="16" id="KW-0234">DNA repair</keyword>
<keyword evidence="15" id="KW-0233">DNA recombination</keyword>
<keyword evidence="18" id="KW-0511">Multifunctional enzyme</keyword>
<evidence type="ECO:0000256" key="23">
    <source>
        <dbReference type="SAM" id="MobiDB-lite"/>
    </source>
</evidence>
<keyword evidence="11" id="KW-0269">Exonuclease</keyword>
<comment type="cofactor">
    <cofactor evidence="1">
        <name>Mn(2+)</name>
        <dbReference type="ChEBI" id="CHEBI:29035"/>
    </cofactor>
</comment>
<dbReference type="EMBL" id="BAAARB010000002">
    <property type="protein sequence ID" value="GAA2368995.1"/>
    <property type="molecule type" value="Genomic_DNA"/>
</dbReference>
<evidence type="ECO:0000313" key="28">
    <source>
        <dbReference type="Proteomes" id="UP001501170"/>
    </source>
</evidence>
<evidence type="ECO:0000256" key="13">
    <source>
        <dbReference type="ARBA" id="ARBA00022932"/>
    </source>
</evidence>
<keyword evidence="9" id="KW-0227">DNA damage</keyword>
<gene>
    <name evidence="27" type="ORF">GCM10009855_05340</name>
</gene>
<organism evidence="27 28">
    <name type="scientific">Gordonia cholesterolivorans</name>
    <dbReference type="NCBI Taxonomy" id="559625"/>
    <lineage>
        <taxon>Bacteria</taxon>
        <taxon>Bacillati</taxon>
        <taxon>Actinomycetota</taxon>
        <taxon>Actinomycetes</taxon>
        <taxon>Mycobacteriales</taxon>
        <taxon>Gordoniaceae</taxon>
        <taxon>Gordonia</taxon>
    </lineage>
</organism>
<evidence type="ECO:0000256" key="12">
    <source>
        <dbReference type="ARBA" id="ARBA00022840"/>
    </source>
</evidence>
<sequence length="654" mass="72777">MTRSHLDVDGRRIVLTNLEKVLYPETGTRKFDVVDYYIRIADAMVPHMASRPVTRKRWPGGVESAPFFEKTLPAGAPDWVARFTIEHSERRTVYPVVRSTADLVWLAQVAALELHVPQWRIDLSDDEERRTDRIVLDLDPGPGVTLDDCAAVALDIRAMLTDAGLESFPVTSGSKGIHVYGRLASPVRSESARTVARQIATALAQAHPRTVTATMAKAERERRVFIDWSQNTAAKTTLAPYSLRGRERPWVAAPRSWDELSESGLAHLLCTEVLDRYENDGDLLAGLSEASPPVQTTTVPDDAVVDLGEYRKKRSSRSRRESVAPPPRESAPARDSEVDDPLPGLVGLRPMLATDDPIESLTDDWAYEGKWDGFRALIRVVGGRVRLISRSGNDLTGDFPELSVFGDLLVSGGRPVDAVLDGEIVAINDAGLTDFSLLASRRRRAEPHELRVHLFDVLYLDGVRVWEQPWEVRREILESLDYFDGEPLIDVPPLLPGPAETAIRTARDRGWEGVIAKRRASSYASGRRSPDWRKQKNWNDIEVVIGGYRPGRGSESKIGSLLVGLPAERGLRYLGRVGTGFSDAELDALLEELRPLRISMCPFIDDIDKPVAGSATWVLPKIVADVQFMDWTSTGHLRHPSWRGIRRDKLPGDL</sequence>
<evidence type="ECO:0000256" key="10">
    <source>
        <dbReference type="ARBA" id="ARBA00022801"/>
    </source>
</evidence>
<dbReference type="NCBIfam" id="TIGR02779">
    <property type="entry name" value="NHEJ_ligase_lig"/>
    <property type="match status" value="1"/>
</dbReference>
<evidence type="ECO:0000256" key="14">
    <source>
        <dbReference type="ARBA" id="ARBA00023125"/>
    </source>
</evidence>
<dbReference type="InterPro" id="IPR014145">
    <property type="entry name" value="LigD_pol_dom"/>
</dbReference>
<proteinExistence type="inferred from homology"/>
<dbReference type="Pfam" id="PF01068">
    <property type="entry name" value="DNA_ligase_A_M"/>
    <property type="match status" value="1"/>
</dbReference>
<dbReference type="SUPFAM" id="SSF50249">
    <property type="entry name" value="Nucleic acid-binding proteins"/>
    <property type="match status" value="1"/>
</dbReference>
<evidence type="ECO:0000256" key="18">
    <source>
        <dbReference type="ARBA" id="ARBA00023268"/>
    </source>
</evidence>
<dbReference type="InterPro" id="IPR012340">
    <property type="entry name" value="NA-bd_OB-fold"/>
</dbReference>
<evidence type="ECO:0000256" key="21">
    <source>
        <dbReference type="ARBA" id="ARBA00049981"/>
    </source>
</evidence>
<feature type="domain" description="DNA ligase D polymerase" evidence="26">
    <location>
        <begin position="30"/>
        <end position="283"/>
    </location>
</feature>
<evidence type="ECO:0000256" key="3">
    <source>
        <dbReference type="ARBA" id="ARBA00022598"/>
    </source>
</evidence>
<accession>A0ABP5U467</accession>
<dbReference type="InterPro" id="IPR012310">
    <property type="entry name" value="DNA_ligase_ATP-dep_cent"/>
</dbReference>
<evidence type="ECO:0000256" key="2">
    <source>
        <dbReference type="ARBA" id="ARBA00012727"/>
    </source>
</evidence>
<evidence type="ECO:0000256" key="11">
    <source>
        <dbReference type="ARBA" id="ARBA00022839"/>
    </source>
</evidence>
<dbReference type="PROSITE" id="PS00697">
    <property type="entry name" value="DNA_LIGASE_A1"/>
    <property type="match status" value="1"/>
</dbReference>
<evidence type="ECO:0000256" key="8">
    <source>
        <dbReference type="ARBA" id="ARBA00022741"/>
    </source>
</evidence>
<dbReference type="SUPFAM" id="SSF56091">
    <property type="entry name" value="DNA ligase/mRNA capping enzyme, catalytic domain"/>
    <property type="match status" value="1"/>
</dbReference>
<keyword evidence="7" id="KW-0479">Metal-binding</keyword>